<feature type="domain" description="AAA+ ATPase" evidence="12">
    <location>
        <begin position="182"/>
        <end position="387"/>
    </location>
</feature>
<evidence type="ECO:0000256" key="11">
    <source>
        <dbReference type="RuleBase" id="RU004227"/>
    </source>
</evidence>
<dbReference type="InterPro" id="IPR013317">
    <property type="entry name" value="DnaA_dom"/>
</dbReference>
<dbReference type="PRINTS" id="PR00051">
    <property type="entry name" value="DNAA"/>
</dbReference>
<feature type="binding site" evidence="8">
    <location>
        <position position="193"/>
    </location>
    <ligand>
        <name>ATP</name>
        <dbReference type="ChEBI" id="CHEBI:30616"/>
    </ligand>
</feature>
<evidence type="ECO:0000256" key="4">
    <source>
        <dbReference type="ARBA" id="ARBA00022741"/>
    </source>
</evidence>
<accession>A0A385YZ62</accession>
<evidence type="ECO:0000256" key="7">
    <source>
        <dbReference type="ARBA" id="ARBA00023125"/>
    </source>
</evidence>
<dbReference type="AlphaFoldDB" id="A0A385YZ62"/>
<dbReference type="SUPFAM" id="SSF48295">
    <property type="entry name" value="TrpR-like"/>
    <property type="match status" value="1"/>
</dbReference>
<evidence type="ECO:0000256" key="2">
    <source>
        <dbReference type="ARBA" id="ARBA00022490"/>
    </source>
</evidence>
<dbReference type="EMBL" id="CP032419">
    <property type="protein sequence ID" value="AYC30863.1"/>
    <property type="molecule type" value="Genomic_DNA"/>
</dbReference>
<feature type="binding site" evidence="8">
    <location>
        <position position="197"/>
    </location>
    <ligand>
        <name>ATP</name>
        <dbReference type="ChEBI" id="CHEBI:30616"/>
    </ligand>
</feature>
<feature type="binding site" evidence="8">
    <location>
        <position position="195"/>
    </location>
    <ligand>
        <name>ATP</name>
        <dbReference type="ChEBI" id="CHEBI:30616"/>
    </ligand>
</feature>
<dbReference type="InterPro" id="IPR024633">
    <property type="entry name" value="DnaA_N_dom"/>
</dbReference>
<dbReference type="OrthoDB" id="9807019at2"/>
<keyword evidence="15" id="KW-1185">Reference proteome</keyword>
<dbReference type="SUPFAM" id="SSF52540">
    <property type="entry name" value="P-loop containing nucleoside triphosphate hydrolases"/>
    <property type="match status" value="1"/>
</dbReference>
<evidence type="ECO:0000256" key="1">
    <source>
        <dbReference type="ARBA" id="ARBA00006583"/>
    </source>
</evidence>
<dbReference type="CDD" id="cd06571">
    <property type="entry name" value="Bac_DnaA_C"/>
    <property type="match status" value="1"/>
</dbReference>
<dbReference type="PANTHER" id="PTHR30050">
    <property type="entry name" value="CHROMOSOMAL REPLICATION INITIATOR PROTEIN DNAA"/>
    <property type="match status" value="1"/>
</dbReference>
<dbReference type="FunFam" id="1.10.1750.10:FF:000001">
    <property type="entry name" value="Chromosomal replication initiator protein DnaA"/>
    <property type="match status" value="1"/>
</dbReference>
<feature type="binding site" evidence="8">
    <location>
        <position position="196"/>
    </location>
    <ligand>
        <name>ATP</name>
        <dbReference type="ChEBI" id="CHEBI:30616"/>
    </ligand>
</feature>
<dbReference type="Pfam" id="PF11638">
    <property type="entry name" value="DnaA_N"/>
    <property type="match status" value="1"/>
</dbReference>
<dbReference type="GO" id="GO:0005886">
    <property type="term" value="C:plasma membrane"/>
    <property type="evidence" value="ECO:0007669"/>
    <property type="project" value="TreeGrafter"/>
</dbReference>
<keyword evidence="2 8" id="KW-0963">Cytoplasm</keyword>
<evidence type="ECO:0000256" key="8">
    <source>
        <dbReference type="HAMAP-Rule" id="MF_00377"/>
    </source>
</evidence>
<dbReference type="FunFam" id="1.10.8.60:FF:000003">
    <property type="entry name" value="Chromosomal replication initiator protein DnaA"/>
    <property type="match status" value="1"/>
</dbReference>
<dbReference type="Gene3D" id="1.10.1750.10">
    <property type="match status" value="1"/>
</dbReference>
<comment type="similarity">
    <text evidence="1 8 11">Belongs to the DnaA family.</text>
</comment>
<dbReference type="NCBIfam" id="TIGR00362">
    <property type="entry name" value="DnaA"/>
    <property type="match status" value="1"/>
</dbReference>
<dbReference type="Gene3D" id="3.30.300.180">
    <property type="match status" value="1"/>
</dbReference>
<keyword evidence="7 8" id="KW-0238">DNA-binding</keyword>
<dbReference type="CDD" id="cd00009">
    <property type="entry name" value="AAA"/>
    <property type="match status" value="1"/>
</dbReference>
<proteinExistence type="inferred from homology"/>
<dbReference type="GO" id="GO:0005524">
    <property type="term" value="F:ATP binding"/>
    <property type="evidence" value="ECO:0007669"/>
    <property type="project" value="UniProtKB-UniRule"/>
</dbReference>
<reference evidence="15" key="1">
    <citation type="submission" date="2018-09" db="EMBL/GenBank/DDBJ databases">
        <authorList>
            <person name="Zhu H."/>
        </authorList>
    </citation>
    <scope>NUCLEOTIDE SEQUENCE [LARGE SCALE GENOMIC DNA]</scope>
    <source>
        <strain evidence="15">K2W31S-8</strain>
    </source>
</reference>
<dbReference type="Pfam" id="PF08299">
    <property type="entry name" value="Bac_DnaA_C"/>
    <property type="match status" value="1"/>
</dbReference>
<dbReference type="InterPro" id="IPR020591">
    <property type="entry name" value="Chromosome_initiator_DnaA-like"/>
</dbReference>
<dbReference type="SMART" id="SM00760">
    <property type="entry name" value="Bac_DnaA_C"/>
    <property type="match status" value="1"/>
</dbReference>
<dbReference type="GO" id="GO:0005737">
    <property type="term" value="C:cytoplasm"/>
    <property type="evidence" value="ECO:0007669"/>
    <property type="project" value="UniProtKB-SubCell"/>
</dbReference>
<keyword evidence="3 8" id="KW-0235">DNA replication</keyword>
<evidence type="ECO:0000256" key="6">
    <source>
        <dbReference type="ARBA" id="ARBA00023121"/>
    </source>
</evidence>
<dbReference type="SMART" id="SM00382">
    <property type="entry name" value="AAA"/>
    <property type="match status" value="1"/>
</dbReference>
<evidence type="ECO:0000313" key="15">
    <source>
        <dbReference type="Proteomes" id="UP000265560"/>
    </source>
</evidence>
<organism evidence="14 15">
    <name type="scientific">Pseudomonas cavernae</name>
    <dbReference type="NCBI Taxonomy" id="2320867"/>
    <lineage>
        <taxon>Bacteria</taxon>
        <taxon>Pseudomonadati</taxon>
        <taxon>Pseudomonadota</taxon>
        <taxon>Gammaproteobacteria</taxon>
        <taxon>Pseudomonadales</taxon>
        <taxon>Pseudomonadaceae</taxon>
        <taxon>Pseudomonas</taxon>
    </lineage>
</organism>
<keyword evidence="4 8" id="KW-0547">Nucleotide-binding</keyword>
<dbReference type="InterPro" id="IPR010921">
    <property type="entry name" value="Trp_repressor/repl_initiator"/>
</dbReference>
<dbReference type="PANTHER" id="PTHR30050:SF2">
    <property type="entry name" value="CHROMOSOMAL REPLICATION INITIATOR PROTEIN DNAA"/>
    <property type="match status" value="1"/>
</dbReference>
<dbReference type="InterPro" id="IPR038454">
    <property type="entry name" value="DnaA_N_sf"/>
</dbReference>
<comment type="caution">
    <text evidence="8">Lacks conserved residue(s) required for the propagation of feature annotation.</text>
</comment>
<evidence type="ECO:0000259" key="13">
    <source>
        <dbReference type="SMART" id="SM00760"/>
    </source>
</evidence>
<dbReference type="InterPro" id="IPR018312">
    <property type="entry name" value="Chromosome_initiator_DnaA_CS"/>
</dbReference>
<evidence type="ECO:0000313" key="14">
    <source>
        <dbReference type="EMBL" id="AYC30863.1"/>
    </source>
</evidence>
<dbReference type="GO" id="GO:0006275">
    <property type="term" value="P:regulation of DNA replication"/>
    <property type="evidence" value="ECO:0007669"/>
    <property type="project" value="UniProtKB-UniRule"/>
</dbReference>
<evidence type="ECO:0000256" key="3">
    <source>
        <dbReference type="ARBA" id="ARBA00022705"/>
    </source>
</evidence>
<dbReference type="GO" id="GO:0008289">
    <property type="term" value="F:lipid binding"/>
    <property type="evidence" value="ECO:0007669"/>
    <property type="project" value="UniProtKB-KW"/>
</dbReference>
<dbReference type="GO" id="GO:0006270">
    <property type="term" value="P:DNA replication initiation"/>
    <property type="evidence" value="ECO:0007669"/>
    <property type="project" value="UniProtKB-UniRule"/>
</dbReference>
<dbReference type="HAMAP" id="MF_00377">
    <property type="entry name" value="DnaA_bact"/>
    <property type="match status" value="1"/>
</dbReference>
<dbReference type="InterPro" id="IPR027417">
    <property type="entry name" value="P-loop_NTPase"/>
</dbReference>
<comment type="subcellular location">
    <subcellularLocation>
        <location evidence="8">Cytoplasm</location>
    </subcellularLocation>
</comment>
<dbReference type="Gene3D" id="3.40.50.300">
    <property type="entry name" value="P-loop containing nucleotide triphosphate hydrolases"/>
    <property type="match status" value="1"/>
</dbReference>
<name>A0A385YZ62_9PSED</name>
<evidence type="ECO:0000256" key="5">
    <source>
        <dbReference type="ARBA" id="ARBA00022840"/>
    </source>
</evidence>
<feature type="region of interest" description="Domain I, interacts with DnaA modulators" evidence="8">
    <location>
        <begin position="1"/>
        <end position="85"/>
    </location>
</feature>
<protein>
    <recommendedName>
        <fullName evidence="8 9">Chromosomal replication initiator protein DnaA</fullName>
    </recommendedName>
</protein>
<evidence type="ECO:0000256" key="10">
    <source>
        <dbReference type="RuleBase" id="RU000577"/>
    </source>
</evidence>
<feature type="region of interest" description="Domain III, AAA+ region" evidence="8">
    <location>
        <begin position="149"/>
        <end position="365"/>
    </location>
</feature>
<dbReference type="InterPro" id="IPR013159">
    <property type="entry name" value="DnaA_C"/>
</dbReference>
<sequence>MSVELWQQCIELLRDELPAQQFNTWIRPLQVEAASDELRVYAPNRFVLDWVNEKYLGRLLELLGERSQGLAPALSLLIGSKRSAAAARSPAPTAAVPSPAALSAATDITDVESSRASLDPLAAVSAPASPAPRTERSVQVEGALKHTSYLNRTFTFENFVEGKSNQLARAAAWQVADNPKHGYNPLFLYGGVGLGKTHLMHAVGNHLLKKNPNAKVVYLHSERFVADMVKALQLNAINEFKRFYRSVDALLIDDIQFFAKKERSQEEFFHTFNALLEGGQQVILTSDRYPKEIEGLEERLKSRFGWGLTVAVEPPELETRVAILMKKADQAKVDLPHDAAFFIAQRIRSNVRELEGALKRVIAHSHFMGRDITIELIRESLKDLLALQDKLVSVDNIQRTVAEYYKIKIADLLSKRRSRSIARPRQVAMALSKELTNHSLPEIGDAFGGRDHTTVLHACRKIAELRESDADIREDYKNLLRTLTT</sequence>
<keyword evidence="5 8" id="KW-0067">ATP-binding</keyword>
<dbReference type="Pfam" id="PF00308">
    <property type="entry name" value="Bac_DnaA"/>
    <property type="match status" value="1"/>
</dbReference>
<comment type="subunit">
    <text evidence="8">Oligomerizes as a right-handed, spiral filament on DNA at oriC.</text>
</comment>
<dbReference type="InterPro" id="IPR001957">
    <property type="entry name" value="Chromosome_initiator_DnaA"/>
</dbReference>
<feature type="region of interest" description="Domain IV, binds dsDNA" evidence="8">
    <location>
        <begin position="366"/>
        <end position="485"/>
    </location>
</feature>
<evidence type="ECO:0000256" key="9">
    <source>
        <dbReference type="NCBIfam" id="TIGR00362"/>
    </source>
</evidence>
<comment type="domain">
    <text evidence="8">Domain I is involved in oligomerization and binding regulators, domain II is flexibile and of varying length in different bacteria, domain III forms the AAA+ region, while domain IV binds dsDNA.</text>
</comment>
<dbReference type="Proteomes" id="UP000265560">
    <property type="component" value="Chromosome"/>
</dbReference>
<gene>
    <name evidence="8 14" type="primary">dnaA</name>
    <name evidence="14" type="ORF">D3880_00005</name>
</gene>
<feature type="domain" description="Chromosomal replication initiator DnaA C-terminal" evidence="13">
    <location>
        <begin position="393"/>
        <end position="462"/>
    </location>
</feature>
<dbReference type="KEGG" id="pcav:D3880_00005"/>
<keyword evidence="6 8" id="KW-0446">Lipid-binding</keyword>
<dbReference type="InterPro" id="IPR003593">
    <property type="entry name" value="AAA+_ATPase"/>
</dbReference>
<dbReference type="PROSITE" id="PS01008">
    <property type="entry name" value="DNAA"/>
    <property type="match status" value="1"/>
</dbReference>
<dbReference type="RefSeq" id="WP_119891498.1">
    <property type="nucleotide sequence ID" value="NZ_CP032419.1"/>
</dbReference>
<dbReference type="Gene3D" id="1.10.8.60">
    <property type="match status" value="1"/>
</dbReference>
<evidence type="ECO:0000259" key="12">
    <source>
        <dbReference type="SMART" id="SM00382"/>
    </source>
</evidence>
<dbReference type="GO" id="GO:0003688">
    <property type="term" value="F:DNA replication origin binding"/>
    <property type="evidence" value="ECO:0007669"/>
    <property type="project" value="UniProtKB-UniRule"/>
</dbReference>
<dbReference type="FunFam" id="3.40.50.300:FF:000103">
    <property type="entry name" value="Chromosomal replication initiator protein DnaA"/>
    <property type="match status" value="1"/>
</dbReference>
<comment type="function">
    <text evidence="8 10">Plays an essential role in the initiation and regulation of chromosomal replication. ATP-DnaA binds to the origin of replication (oriC) to initiate formation of the DNA replication initiation complex once per cell cycle. Binds the DnaA box (a 9 base pair repeat at the origin) and separates the double-stranded (ds)DNA. Forms a right-handed helical filament on oriC DNA; dsDNA binds to the exterior of the filament while single-stranded (ss)DNA is stabiized in the filament's interior. The ATP-DnaA-oriC complex binds and stabilizes one strand of the AT-rich DNA unwinding element (DUE), permitting loading of DNA polymerase. After initiation quickly degrades to an ADP-DnaA complex that is not apt for DNA replication. Binds acidic phospholipids.</text>
</comment>